<dbReference type="RefSeq" id="WP_138079479.1">
    <property type="nucleotide sequence ID" value="NZ_CP040004.1"/>
</dbReference>
<keyword evidence="2" id="KW-0808">Transferase</keyword>
<protein>
    <submittedName>
        <fullName evidence="5">Guanylate kinase</fullName>
    </submittedName>
</protein>
<dbReference type="InterPro" id="IPR008145">
    <property type="entry name" value="GK/Ca_channel_bsu"/>
</dbReference>
<gene>
    <name evidence="5" type="ORF">FBF37_03365</name>
</gene>
<evidence type="ECO:0000313" key="5">
    <source>
        <dbReference type="EMBL" id="QCT42479.1"/>
    </source>
</evidence>
<evidence type="ECO:0000256" key="1">
    <source>
        <dbReference type="ARBA" id="ARBA00005790"/>
    </source>
</evidence>
<dbReference type="Gene3D" id="3.40.50.300">
    <property type="entry name" value="P-loop containing nucleotide triphosphate hydrolases"/>
    <property type="match status" value="1"/>
</dbReference>
<dbReference type="InterPro" id="IPR008144">
    <property type="entry name" value="Guanylate_kin-like_dom"/>
</dbReference>
<name>A0A4P9A3U4_9BACT</name>
<dbReference type="SMART" id="SM00072">
    <property type="entry name" value="GuKc"/>
    <property type="match status" value="1"/>
</dbReference>
<reference evidence="5 6" key="1">
    <citation type="submission" date="2019-04" db="EMBL/GenBank/DDBJ databases">
        <title>Saccharibacteria TM7 genomes.</title>
        <authorList>
            <person name="Bor B."/>
            <person name="He X."/>
            <person name="Chen T."/>
            <person name="Dewhirst F.E."/>
        </authorList>
    </citation>
    <scope>NUCLEOTIDE SEQUENCE [LARGE SCALE GENOMIC DNA]</scope>
    <source>
        <strain evidence="5 6">BB001</strain>
    </source>
</reference>
<dbReference type="PANTHER" id="PTHR23117:SF13">
    <property type="entry name" value="GUANYLATE KINASE"/>
    <property type="match status" value="1"/>
</dbReference>
<dbReference type="AlphaFoldDB" id="A0A4P9A3U4"/>
<feature type="domain" description="Guanylate kinase-like" evidence="4">
    <location>
        <begin position="24"/>
        <end position="210"/>
    </location>
</feature>
<dbReference type="Proteomes" id="UP000310639">
    <property type="component" value="Chromosome"/>
</dbReference>
<dbReference type="PANTHER" id="PTHR23117">
    <property type="entry name" value="GUANYLATE KINASE-RELATED"/>
    <property type="match status" value="1"/>
</dbReference>
<comment type="similarity">
    <text evidence="1">Belongs to the guanylate kinase family.</text>
</comment>
<sequence>MDELERLIANYQPTEPTVELVKKAKIALLSGISGAGKDTIKKRLLQFPDFSSIVSHTTRAPRINNNRPEVDGVDYHFIDSTVAAQMLRNQEFIEAKFVHGTVYGTSAAEIRAAYEQNKTVIADIDVQGAAEYEILAPQSISIFIIPPDYETWLTRLKSRYTTEEEFQAEWPKRLASSVKEMTQALSVPYYHVIINNDLDRAVRVCRDIIERGDLFNRQDDEARLAARRLLEHIRQYNNIV</sequence>
<dbReference type="SUPFAM" id="SSF52540">
    <property type="entry name" value="P-loop containing nucleoside triphosphate hydrolases"/>
    <property type="match status" value="1"/>
</dbReference>
<proteinExistence type="inferred from homology"/>
<dbReference type="PROSITE" id="PS50052">
    <property type="entry name" value="GUANYLATE_KINASE_2"/>
    <property type="match status" value="1"/>
</dbReference>
<dbReference type="CDD" id="cd00071">
    <property type="entry name" value="GMPK"/>
    <property type="match status" value="1"/>
</dbReference>
<dbReference type="OrthoDB" id="9808150at2"/>
<evidence type="ECO:0000256" key="3">
    <source>
        <dbReference type="ARBA" id="ARBA00022777"/>
    </source>
</evidence>
<dbReference type="GO" id="GO:0004385">
    <property type="term" value="F:GMP kinase activity"/>
    <property type="evidence" value="ECO:0007669"/>
    <property type="project" value="TreeGrafter"/>
</dbReference>
<dbReference type="Pfam" id="PF00625">
    <property type="entry name" value="Guanylate_kin"/>
    <property type="match status" value="1"/>
</dbReference>
<organism evidence="5 6">
    <name type="scientific">Candidatus Nanosynbacter featherlites</name>
    <dbReference type="NCBI Taxonomy" id="2572088"/>
    <lineage>
        <taxon>Bacteria</taxon>
        <taxon>Candidatus Saccharimonadota</taxon>
        <taxon>Candidatus Saccharimonadia</taxon>
        <taxon>Candidatus Nanosynbacterales</taxon>
        <taxon>Candidatus Nanosynbacteraceae</taxon>
        <taxon>Candidatus Nanosynbacter</taxon>
    </lineage>
</organism>
<evidence type="ECO:0000259" key="4">
    <source>
        <dbReference type="PROSITE" id="PS50052"/>
    </source>
</evidence>
<keyword evidence="6" id="KW-1185">Reference proteome</keyword>
<dbReference type="KEGG" id="nft:FBF37_03365"/>
<dbReference type="InterPro" id="IPR027417">
    <property type="entry name" value="P-loop_NTPase"/>
</dbReference>
<keyword evidence="3 5" id="KW-0418">Kinase</keyword>
<evidence type="ECO:0000313" key="6">
    <source>
        <dbReference type="Proteomes" id="UP000310639"/>
    </source>
</evidence>
<dbReference type="GO" id="GO:0005829">
    <property type="term" value="C:cytosol"/>
    <property type="evidence" value="ECO:0007669"/>
    <property type="project" value="TreeGrafter"/>
</dbReference>
<evidence type="ECO:0000256" key="2">
    <source>
        <dbReference type="ARBA" id="ARBA00022679"/>
    </source>
</evidence>
<accession>A0A4P9A3U4</accession>
<dbReference type="EMBL" id="CP040004">
    <property type="protein sequence ID" value="QCT42479.1"/>
    <property type="molecule type" value="Genomic_DNA"/>
</dbReference>